<dbReference type="EMBL" id="JAEIJD010000003">
    <property type="protein sequence ID" value="MBI6629264.1"/>
    <property type="molecule type" value="Genomic_DNA"/>
</dbReference>
<evidence type="ECO:0000256" key="2">
    <source>
        <dbReference type="HAMAP-Rule" id="MF_00634"/>
    </source>
</evidence>
<evidence type="ECO:0000313" key="3">
    <source>
        <dbReference type="EMBL" id="MBI6629264.1"/>
    </source>
</evidence>
<dbReference type="RefSeq" id="WP_198685291.1">
    <property type="nucleotide sequence ID" value="NZ_JAEIJD010000003.1"/>
</dbReference>
<dbReference type="InterPro" id="IPR036591">
    <property type="entry name" value="YggU-like_sf"/>
</dbReference>
<organism evidence="3 4">
    <name type="scientific">Pontibaca salina</name>
    <dbReference type="NCBI Taxonomy" id="2795731"/>
    <lineage>
        <taxon>Bacteria</taxon>
        <taxon>Pseudomonadati</taxon>
        <taxon>Pseudomonadota</taxon>
        <taxon>Alphaproteobacteria</taxon>
        <taxon>Rhodobacterales</taxon>
        <taxon>Roseobacteraceae</taxon>
        <taxon>Pontibaca</taxon>
    </lineage>
</organism>
<accession>A0A934M2X5</accession>
<evidence type="ECO:0000256" key="1">
    <source>
        <dbReference type="ARBA" id="ARBA00010364"/>
    </source>
</evidence>
<evidence type="ECO:0000313" key="4">
    <source>
        <dbReference type="Proteomes" id="UP000613255"/>
    </source>
</evidence>
<reference evidence="3" key="1">
    <citation type="submission" date="2020-12" db="EMBL/GenBank/DDBJ databases">
        <title>Pontibaca salina gen. nov., sp. nov., isolated from marine sediment.</title>
        <authorList>
            <person name="Bo J."/>
            <person name="Wang S."/>
            <person name="Song X."/>
            <person name="Du Z."/>
        </authorList>
    </citation>
    <scope>NUCLEOTIDE SEQUENCE</scope>
    <source>
        <strain evidence="3">S1109L</strain>
    </source>
</reference>
<name>A0A934M2X5_9RHOB</name>
<dbReference type="Pfam" id="PF02594">
    <property type="entry name" value="DUF167"/>
    <property type="match status" value="1"/>
</dbReference>
<comment type="similarity">
    <text evidence="1 2">Belongs to the UPF0235 family.</text>
</comment>
<dbReference type="PANTHER" id="PTHR13420:SF7">
    <property type="entry name" value="UPF0235 PROTEIN C15ORF40"/>
    <property type="match status" value="1"/>
</dbReference>
<gene>
    <name evidence="3" type="ORF">JAO82_05145</name>
</gene>
<comment type="caution">
    <text evidence="3">The sequence shown here is derived from an EMBL/GenBank/DDBJ whole genome shotgun (WGS) entry which is preliminary data.</text>
</comment>
<dbReference type="InterPro" id="IPR003746">
    <property type="entry name" value="DUF167"/>
</dbReference>
<dbReference type="PANTHER" id="PTHR13420">
    <property type="entry name" value="UPF0235 PROTEIN C15ORF40"/>
    <property type="match status" value="1"/>
</dbReference>
<protein>
    <recommendedName>
        <fullName evidence="2">UPF0235 protein JAO82_05145</fullName>
    </recommendedName>
</protein>
<proteinExistence type="inferred from homology"/>
<dbReference type="Proteomes" id="UP000613255">
    <property type="component" value="Unassembled WGS sequence"/>
</dbReference>
<keyword evidence="4" id="KW-1185">Reference proteome</keyword>
<sequence length="92" mass="9960">MAKPRIRNLPDLSHLARSGAEIAVHVTPGARQAAFSHKDGNLRIAVTVPPEDGKANEAVRKLLARALRVAPSRLSLLRGHTSRDKLFVYSGS</sequence>
<dbReference type="SUPFAM" id="SSF69786">
    <property type="entry name" value="YggU-like"/>
    <property type="match status" value="1"/>
</dbReference>
<dbReference type="HAMAP" id="MF_00634">
    <property type="entry name" value="UPF0235"/>
    <property type="match status" value="1"/>
</dbReference>
<dbReference type="GO" id="GO:0005737">
    <property type="term" value="C:cytoplasm"/>
    <property type="evidence" value="ECO:0007669"/>
    <property type="project" value="TreeGrafter"/>
</dbReference>
<dbReference type="NCBIfam" id="TIGR00251">
    <property type="entry name" value="DUF167 family protein"/>
    <property type="match status" value="1"/>
</dbReference>
<dbReference type="Gene3D" id="3.30.1200.10">
    <property type="entry name" value="YggU-like"/>
    <property type="match status" value="1"/>
</dbReference>
<dbReference type="AlphaFoldDB" id="A0A934M2X5"/>
<dbReference type="SMART" id="SM01152">
    <property type="entry name" value="DUF167"/>
    <property type="match status" value="1"/>
</dbReference>